<reference evidence="1" key="1">
    <citation type="journal article" date="2014" name="Front. Microbiol.">
        <title>High frequency of phylogenetically diverse reductive dehalogenase-homologous genes in deep subseafloor sedimentary metagenomes.</title>
        <authorList>
            <person name="Kawai M."/>
            <person name="Futagami T."/>
            <person name="Toyoda A."/>
            <person name="Takaki Y."/>
            <person name="Nishi S."/>
            <person name="Hori S."/>
            <person name="Arai W."/>
            <person name="Tsubouchi T."/>
            <person name="Morono Y."/>
            <person name="Uchiyama I."/>
            <person name="Ito T."/>
            <person name="Fujiyama A."/>
            <person name="Inagaki F."/>
            <person name="Takami H."/>
        </authorList>
    </citation>
    <scope>NUCLEOTIDE SEQUENCE</scope>
    <source>
        <strain evidence="1">Expedition CK06-06</strain>
    </source>
</reference>
<evidence type="ECO:0000313" key="1">
    <source>
        <dbReference type="EMBL" id="GAI37500.1"/>
    </source>
</evidence>
<name>X1PES0_9ZZZZ</name>
<dbReference type="EMBL" id="BARV01030101">
    <property type="protein sequence ID" value="GAI37500.1"/>
    <property type="molecule type" value="Genomic_DNA"/>
</dbReference>
<organism evidence="1">
    <name type="scientific">marine sediment metagenome</name>
    <dbReference type="NCBI Taxonomy" id="412755"/>
    <lineage>
        <taxon>unclassified sequences</taxon>
        <taxon>metagenomes</taxon>
        <taxon>ecological metagenomes</taxon>
    </lineage>
</organism>
<sequence>YALREKSENSNIIIYKKEIEADKIRSFFENLNIPDLKPNV</sequence>
<accession>X1PES0</accession>
<dbReference type="AlphaFoldDB" id="X1PES0"/>
<feature type="non-terminal residue" evidence="1">
    <location>
        <position position="1"/>
    </location>
</feature>
<comment type="caution">
    <text evidence="1">The sequence shown here is derived from an EMBL/GenBank/DDBJ whole genome shotgun (WGS) entry which is preliminary data.</text>
</comment>
<protein>
    <submittedName>
        <fullName evidence="1">Uncharacterized protein</fullName>
    </submittedName>
</protein>
<proteinExistence type="predicted"/>
<gene>
    <name evidence="1" type="ORF">S06H3_47864</name>
</gene>